<protein>
    <submittedName>
        <fullName evidence="2">GLUG domain protein</fullName>
    </submittedName>
</protein>
<gene>
    <name evidence="2" type="ORF">L21SP3_01389</name>
</gene>
<dbReference type="KEGG" id="pbu:L21SP3_01389"/>
<evidence type="ECO:0000256" key="1">
    <source>
        <dbReference type="SAM" id="SignalP"/>
    </source>
</evidence>
<dbReference type="AlphaFoldDB" id="A0A1Q2HQR6"/>
<feature type="chain" id="PRO_5010344579" evidence="1">
    <location>
        <begin position="23"/>
        <end position="257"/>
    </location>
</feature>
<name>A0A1Q2HQR6_9BACT</name>
<keyword evidence="1" id="KW-0732">Signal</keyword>
<dbReference type="STRING" id="1940790.L21SP3_01389"/>
<dbReference type="OrthoDB" id="9776533at2"/>
<dbReference type="Proteomes" id="UP000188273">
    <property type="component" value="Chromosome"/>
</dbReference>
<dbReference type="Gene3D" id="2.160.20.110">
    <property type="match status" value="1"/>
</dbReference>
<accession>A0A1Q2HQR6</accession>
<dbReference type="EMBL" id="CP019633">
    <property type="protein sequence ID" value="AQQ09583.1"/>
    <property type="molecule type" value="Genomic_DNA"/>
</dbReference>
<sequence precursor="true">MRILRFSVALALAASGIAFGFAAGDGSQANPYQVANTNDLQEIATNNPNSGDYFVLTSSITGVDFVIGGSFNGNFDGDGNTIDVSYQGTLTGDDALFEEIGQQGVVKNLNVNLDYDLSAYSGNWGFVAGIAGFNNGGTIENCSAAGSIDAQDKGLAVGGIVASNAGTLQNCQSEVSIATDYGCNAGGIAGQSTGSIDECSFMGSMDVADSGFESIDDTANPTIAGGIVGYAWDTLMTVQNIPTLQQMQKSSLMQAVW</sequence>
<proteinExistence type="predicted"/>
<feature type="signal peptide" evidence="1">
    <location>
        <begin position="1"/>
        <end position="22"/>
    </location>
</feature>
<dbReference type="RefSeq" id="WP_077540168.1">
    <property type="nucleotide sequence ID" value="NZ_CP019633.1"/>
</dbReference>
<evidence type="ECO:0000313" key="2">
    <source>
        <dbReference type="EMBL" id="AQQ09583.1"/>
    </source>
</evidence>
<organism evidence="2 3">
    <name type="scientific">Sedimentisphaera cyanobacteriorum</name>
    <dbReference type="NCBI Taxonomy" id="1940790"/>
    <lineage>
        <taxon>Bacteria</taxon>
        <taxon>Pseudomonadati</taxon>
        <taxon>Planctomycetota</taxon>
        <taxon>Phycisphaerae</taxon>
        <taxon>Sedimentisphaerales</taxon>
        <taxon>Sedimentisphaeraceae</taxon>
        <taxon>Sedimentisphaera</taxon>
    </lineage>
</organism>
<reference evidence="3" key="1">
    <citation type="submission" date="2017-02" db="EMBL/GenBank/DDBJ databases">
        <title>Comparative genomics and description of representatives of a novel lineage of planctomycetes thriving in anoxic sediments.</title>
        <authorList>
            <person name="Spring S."/>
            <person name="Bunk B."/>
            <person name="Sproer C."/>
            <person name="Klenk H.-P."/>
        </authorList>
    </citation>
    <scope>NUCLEOTIDE SEQUENCE [LARGE SCALE GENOMIC DNA]</scope>
    <source>
        <strain evidence="3">L21-RPul-D3</strain>
    </source>
</reference>
<evidence type="ECO:0000313" key="3">
    <source>
        <dbReference type="Proteomes" id="UP000188273"/>
    </source>
</evidence>
<keyword evidence="3" id="KW-1185">Reference proteome</keyword>